<dbReference type="InterPro" id="IPR023198">
    <property type="entry name" value="PGP-like_dom2"/>
</dbReference>
<proteinExistence type="predicted"/>
<evidence type="ECO:0000313" key="1">
    <source>
        <dbReference type="EMBL" id="GGH83654.1"/>
    </source>
</evidence>
<comment type="caution">
    <text evidence="1">The sequence shown here is derived from an EMBL/GenBank/DDBJ whole genome shotgun (WGS) entry which is preliminary data.</text>
</comment>
<dbReference type="InterPro" id="IPR041492">
    <property type="entry name" value="HAD_2"/>
</dbReference>
<gene>
    <name evidence="1" type="primary">ppaX</name>
    <name evidence="1" type="ORF">GCM10007362_36880</name>
</gene>
<dbReference type="Gene3D" id="1.10.150.240">
    <property type="entry name" value="Putative phosphatase, domain 2"/>
    <property type="match status" value="1"/>
</dbReference>
<dbReference type="Pfam" id="PF13419">
    <property type="entry name" value="HAD_2"/>
    <property type="match status" value="1"/>
</dbReference>
<keyword evidence="2" id="KW-1185">Reference proteome</keyword>
<dbReference type="InterPro" id="IPR023214">
    <property type="entry name" value="HAD_sf"/>
</dbReference>
<sequence length="219" mass="24219">MKPNPAIRTVLFDLDGTIIDTNQLIIDSFMNAMTDIPLTRETIIPHMGTTLQNQLRVFSGLEDVRELEQAYRKYNLAHHDSMVKPFPHVQEVVKALHASGIRLGIVTTKIRPTTMKVLEMFDLSRYMEAIVTVTDVSNPKPHAEPVLMALDKMGADPASALMVGDSPADIQSAQNAGVRAAAVAWSLKGEAALSGYGPDYMLHDMRDLYELTGTERREA</sequence>
<dbReference type="InterPro" id="IPR006439">
    <property type="entry name" value="HAD-SF_hydro_IA"/>
</dbReference>
<name>A0ABQ2A034_9BACL</name>
<dbReference type="Proteomes" id="UP000605427">
    <property type="component" value="Unassembled WGS sequence"/>
</dbReference>
<organism evidence="1 2">
    <name type="scientific">Saccharibacillus endophyticus</name>
    <dbReference type="NCBI Taxonomy" id="2060666"/>
    <lineage>
        <taxon>Bacteria</taxon>
        <taxon>Bacillati</taxon>
        <taxon>Bacillota</taxon>
        <taxon>Bacilli</taxon>
        <taxon>Bacillales</taxon>
        <taxon>Paenibacillaceae</taxon>
        <taxon>Saccharibacillus</taxon>
    </lineage>
</organism>
<dbReference type="PANTHER" id="PTHR43434">
    <property type="entry name" value="PHOSPHOGLYCOLATE PHOSPHATASE"/>
    <property type="match status" value="1"/>
</dbReference>
<dbReference type="RefSeq" id="WP_172247812.1">
    <property type="nucleotide sequence ID" value="NZ_BMDD01000004.1"/>
</dbReference>
<protein>
    <submittedName>
        <fullName evidence="1">Pyrophosphatase PpaX</fullName>
    </submittedName>
</protein>
<dbReference type="SUPFAM" id="SSF56784">
    <property type="entry name" value="HAD-like"/>
    <property type="match status" value="1"/>
</dbReference>
<dbReference type="InterPro" id="IPR050155">
    <property type="entry name" value="HAD-like_hydrolase_sf"/>
</dbReference>
<accession>A0ABQ2A034</accession>
<dbReference type="PANTHER" id="PTHR43434:SF26">
    <property type="entry name" value="PYROPHOSPHATASE PPAX"/>
    <property type="match status" value="1"/>
</dbReference>
<dbReference type="NCBIfam" id="TIGR01549">
    <property type="entry name" value="HAD-SF-IA-v1"/>
    <property type="match status" value="1"/>
</dbReference>
<dbReference type="SFLD" id="SFLDG01135">
    <property type="entry name" value="C1.5.6:_HAD__Beta-PGM__Phospha"/>
    <property type="match status" value="1"/>
</dbReference>
<evidence type="ECO:0000313" key="2">
    <source>
        <dbReference type="Proteomes" id="UP000605427"/>
    </source>
</evidence>
<dbReference type="PRINTS" id="PR00413">
    <property type="entry name" value="HADHALOGNASE"/>
</dbReference>
<dbReference type="SFLD" id="SFLDG01129">
    <property type="entry name" value="C1.5:_HAD__Beta-PGM__Phosphata"/>
    <property type="match status" value="1"/>
</dbReference>
<dbReference type="NCBIfam" id="NF009804">
    <property type="entry name" value="PRK13288.1"/>
    <property type="match status" value="1"/>
</dbReference>
<dbReference type="SFLD" id="SFLDS00003">
    <property type="entry name" value="Haloacid_Dehalogenase"/>
    <property type="match status" value="1"/>
</dbReference>
<dbReference type="EMBL" id="BMDD01000004">
    <property type="protein sequence ID" value="GGH83654.1"/>
    <property type="molecule type" value="Genomic_DNA"/>
</dbReference>
<reference evidence="2" key="1">
    <citation type="journal article" date="2019" name="Int. J. Syst. Evol. Microbiol.">
        <title>The Global Catalogue of Microorganisms (GCM) 10K type strain sequencing project: providing services to taxonomists for standard genome sequencing and annotation.</title>
        <authorList>
            <consortium name="The Broad Institute Genomics Platform"/>
            <consortium name="The Broad Institute Genome Sequencing Center for Infectious Disease"/>
            <person name="Wu L."/>
            <person name="Ma J."/>
        </authorList>
    </citation>
    <scope>NUCLEOTIDE SEQUENCE [LARGE SCALE GENOMIC DNA]</scope>
    <source>
        <strain evidence="2">CCM 8702</strain>
    </source>
</reference>
<dbReference type="NCBIfam" id="TIGR01509">
    <property type="entry name" value="HAD-SF-IA-v3"/>
    <property type="match status" value="1"/>
</dbReference>
<dbReference type="Gene3D" id="3.40.50.1000">
    <property type="entry name" value="HAD superfamily/HAD-like"/>
    <property type="match status" value="1"/>
</dbReference>
<dbReference type="InterPro" id="IPR036412">
    <property type="entry name" value="HAD-like_sf"/>
</dbReference>